<feature type="transmembrane region" description="Helical" evidence="15">
    <location>
        <begin position="90"/>
        <end position="115"/>
    </location>
</feature>
<keyword evidence="13" id="KW-0594">Phospholipid biosynthesis</keyword>
<keyword evidence="5 16" id="KW-0808">Transferase</keyword>
<evidence type="ECO:0000256" key="14">
    <source>
        <dbReference type="ARBA" id="ARBA00023264"/>
    </source>
</evidence>
<dbReference type="InterPro" id="IPR000829">
    <property type="entry name" value="DAGK"/>
</dbReference>
<keyword evidence="7" id="KW-0547">Nucleotide-binding</keyword>
<evidence type="ECO:0000256" key="2">
    <source>
        <dbReference type="ARBA" id="ARBA00005967"/>
    </source>
</evidence>
<reference evidence="16 17" key="1">
    <citation type="submission" date="2023-12" db="EMBL/GenBank/DDBJ databases">
        <title>Description of an unclassified Opitutus bacterium of Verrucomicrobiota.</title>
        <authorList>
            <person name="Zhang D.-F."/>
        </authorList>
    </citation>
    <scope>NUCLEOTIDE SEQUENCE [LARGE SCALE GENOMIC DNA]</scope>
    <source>
        <strain evidence="16 17">WL0086</strain>
    </source>
</reference>
<comment type="similarity">
    <text evidence="2">Belongs to the bacterial diacylglycerol kinase family.</text>
</comment>
<dbReference type="CDD" id="cd14265">
    <property type="entry name" value="UDPK_IM_like"/>
    <property type="match status" value="1"/>
</dbReference>
<keyword evidence="17" id="KW-1185">Reference proteome</keyword>
<dbReference type="Pfam" id="PF01219">
    <property type="entry name" value="DAGK_prokar"/>
    <property type="match status" value="1"/>
</dbReference>
<evidence type="ECO:0000256" key="8">
    <source>
        <dbReference type="ARBA" id="ARBA00022777"/>
    </source>
</evidence>
<evidence type="ECO:0000256" key="13">
    <source>
        <dbReference type="ARBA" id="ARBA00023209"/>
    </source>
</evidence>
<dbReference type="EC" id="2.7.1.-" evidence="16"/>
<dbReference type="PANTHER" id="PTHR34299:SF1">
    <property type="entry name" value="DIACYLGLYCEROL KINASE"/>
    <property type="match status" value="1"/>
</dbReference>
<evidence type="ECO:0000256" key="6">
    <source>
        <dbReference type="ARBA" id="ARBA00022692"/>
    </source>
</evidence>
<keyword evidence="10 15" id="KW-1133">Transmembrane helix</keyword>
<comment type="subcellular location">
    <subcellularLocation>
        <location evidence="1">Cell membrane</location>
        <topology evidence="1">Multi-pass membrane protein</topology>
    </subcellularLocation>
</comment>
<evidence type="ECO:0000256" key="3">
    <source>
        <dbReference type="ARBA" id="ARBA00022475"/>
    </source>
</evidence>
<sequence length="118" mass="12973">MKARVEAFRHAFRGARVLVTTQPHAKFHAVASLVVVLAGFWCKLTTLEWALIVCSISIVWLSEAMNTALEFLADEVSLEWRERIKHAKDVAAFSVLAAAIGAATIGVLVFTPYVFGRS</sequence>
<evidence type="ECO:0000256" key="15">
    <source>
        <dbReference type="SAM" id="Phobius"/>
    </source>
</evidence>
<keyword evidence="9" id="KW-0067">ATP-binding</keyword>
<keyword evidence="11" id="KW-0443">Lipid metabolism</keyword>
<accession>A0ABZ1C819</accession>
<keyword evidence="14" id="KW-1208">Phospholipid metabolism</keyword>
<evidence type="ECO:0000256" key="12">
    <source>
        <dbReference type="ARBA" id="ARBA00023136"/>
    </source>
</evidence>
<protein>
    <submittedName>
        <fullName evidence="16">Diacylglycerol kinase family protein</fullName>
        <ecNumber evidence="16">2.7.1.-</ecNumber>
    </submittedName>
</protein>
<keyword evidence="6 15" id="KW-0812">Transmembrane</keyword>
<dbReference type="InterPro" id="IPR033717">
    <property type="entry name" value="UDPK"/>
</dbReference>
<organism evidence="16 17">
    <name type="scientific">Actomonas aquatica</name>
    <dbReference type="NCBI Taxonomy" id="2866162"/>
    <lineage>
        <taxon>Bacteria</taxon>
        <taxon>Pseudomonadati</taxon>
        <taxon>Verrucomicrobiota</taxon>
        <taxon>Opitutia</taxon>
        <taxon>Opitutales</taxon>
        <taxon>Opitutaceae</taxon>
        <taxon>Actomonas</taxon>
    </lineage>
</organism>
<dbReference type="EMBL" id="CP139781">
    <property type="protein sequence ID" value="WRQ87739.1"/>
    <property type="molecule type" value="Genomic_DNA"/>
</dbReference>
<gene>
    <name evidence="16" type="ORF">K1X11_023250</name>
</gene>
<evidence type="ECO:0000256" key="10">
    <source>
        <dbReference type="ARBA" id="ARBA00022989"/>
    </source>
</evidence>
<evidence type="ECO:0000256" key="1">
    <source>
        <dbReference type="ARBA" id="ARBA00004651"/>
    </source>
</evidence>
<evidence type="ECO:0000256" key="4">
    <source>
        <dbReference type="ARBA" id="ARBA00022516"/>
    </source>
</evidence>
<keyword evidence="4" id="KW-0444">Lipid biosynthesis</keyword>
<evidence type="ECO:0000256" key="11">
    <source>
        <dbReference type="ARBA" id="ARBA00023098"/>
    </source>
</evidence>
<name>A0ABZ1C819_9BACT</name>
<evidence type="ECO:0000313" key="17">
    <source>
        <dbReference type="Proteomes" id="UP000738431"/>
    </source>
</evidence>
<dbReference type="Proteomes" id="UP000738431">
    <property type="component" value="Chromosome"/>
</dbReference>
<proteinExistence type="inferred from homology"/>
<keyword evidence="3" id="KW-1003">Cell membrane</keyword>
<evidence type="ECO:0000256" key="7">
    <source>
        <dbReference type="ARBA" id="ARBA00022741"/>
    </source>
</evidence>
<evidence type="ECO:0000256" key="5">
    <source>
        <dbReference type="ARBA" id="ARBA00022679"/>
    </source>
</evidence>
<keyword evidence="12 15" id="KW-0472">Membrane</keyword>
<keyword evidence="8 16" id="KW-0418">Kinase</keyword>
<evidence type="ECO:0000313" key="16">
    <source>
        <dbReference type="EMBL" id="WRQ87739.1"/>
    </source>
</evidence>
<dbReference type="Gene3D" id="1.10.287.3610">
    <property type="match status" value="1"/>
</dbReference>
<dbReference type="PANTHER" id="PTHR34299">
    <property type="entry name" value="DIACYLGLYCEROL KINASE"/>
    <property type="match status" value="1"/>
</dbReference>
<dbReference type="GO" id="GO:0016301">
    <property type="term" value="F:kinase activity"/>
    <property type="evidence" value="ECO:0007669"/>
    <property type="project" value="UniProtKB-KW"/>
</dbReference>
<dbReference type="InterPro" id="IPR036945">
    <property type="entry name" value="DAGK_sf"/>
</dbReference>
<evidence type="ECO:0000256" key="9">
    <source>
        <dbReference type="ARBA" id="ARBA00022840"/>
    </source>
</evidence>
<dbReference type="RefSeq" id="WP_225919341.1">
    <property type="nucleotide sequence ID" value="NZ_CP139781.1"/>
</dbReference>